<organism evidence="2 3">
    <name type="scientific">Reinekea thalattae</name>
    <dbReference type="NCBI Taxonomy" id="2593301"/>
    <lineage>
        <taxon>Bacteria</taxon>
        <taxon>Pseudomonadati</taxon>
        <taxon>Pseudomonadota</taxon>
        <taxon>Gammaproteobacteria</taxon>
        <taxon>Oceanospirillales</taxon>
        <taxon>Saccharospirillaceae</taxon>
        <taxon>Reinekea</taxon>
    </lineage>
</organism>
<keyword evidence="1" id="KW-0175">Coiled coil</keyword>
<dbReference type="EMBL" id="VKAD01000001">
    <property type="protein sequence ID" value="TXR53779.1"/>
    <property type="molecule type" value="Genomic_DNA"/>
</dbReference>
<dbReference type="PANTHER" id="PTHR36508">
    <property type="entry name" value="PROTEIN SLYX"/>
    <property type="match status" value="1"/>
</dbReference>
<feature type="coiled-coil region" evidence="1">
    <location>
        <begin position="21"/>
        <end position="55"/>
    </location>
</feature>
<evidence type="ECO:0000313" key="3">
    <source>
        <dbReference type="Proteomes" id="UP000321764"/>
    </source>
</evidence>
<keyword evidence="3" id="KW-1185">Reference proteome</keyword>
<comment type="caution">
    <text evidence="2">The sequence shown here is derived from an EMBL/GenBank/DDBJ whole genome shotgun (WGS) entry which is preliminary data.</text>
</comment>
<dbReference type="OrthoDB" id="8606883at2"/>
<dbReference type="Proteomes" id="UP000321764">
    <property type="component" value="Unassembled WGS sequence"/>
</dbReference>
<protein>
    <submittedName>
        <fullName evidence="2">SlyX family protein</fullName>
    </submittedName>
</protein>
<accession>A0A5C8Z927</accession>
<dbReference type="Gene3D" id="1.20.5.300">
    <property type="match status" value="1"/>
</dbReference>
<dbReference type="AlphaFoldDB" id="A0A5C8Z927"/>
<proteinExistence type="predicted"/>
<dbReference type="SUPFAM" id="SSF58038">
    <property type="entry name" value="SNARE fusion complex"/>
    <property type="match status" value="1"/>
</dbReference>
<gene>
    <name evidence="2" type="ORF">FME95_04255</name>
</gene>
<reference evidence="2 3" key="1">
    <citation type="submission" date="2019-07" db="EMBL/GenBank/DDBJ databases">
        <title>Reinekea sp. strain SSH23 genome sequencing and assembly.</title>
        <authorList>
            <person name="Kim I."/>
        </authorList>
    </citation>
    <scope>NUCLEOTIDE SEQUENCE [LARGE SCALE GENOMIC DNA]</scope>
    <source>
        <strain evidence="2 3">SSH23</strain>
    </source>
</reference>
<evidence type="ECO:0000256" key="1">
    <source>
        <dbReference type="SAM" id="Coils"/>
    </source>
</evidence>
<dbReference type="InterPro" id="IPR007236">
    <property type="entry name" value="SlyX"/>
</dbReference>
<name>A0A5C8Z927_9GAMM</name>
<evidence type="ECO:0000313" key="2">
    <source>
        <dbReference type="EMBL" id="TXR53779.1"/>
    </source>
</evidence>
<sequence>MNDHDKIIDLESRLTYMDDTVEQLNQIVSEQQLKIDFLERQLKQIASDYNEFKEQLAPDIVDTKPPHY</sequence>
<dbReference type="RefSeq" id="WP_147713178.1">
    <property type="nucleotide sequence ID" value="NZ_VKAD01000001.1"/>
</dbReference>
<dbReference type="PANTHER" id="PTHR36508:SF1">
    <property type="entry name" value="PROTEIN SLYX"/>
    <property type="match status" value="1"/>
</dbReference>
<dbReference type="Pfam" id="PF04102">
    <property type="entry name" value="SlyX"/>
    <property type="match status" value="1"/>
</dbReference>